<dbReference type="Gene3D" id="3.40.190.10">
    <property type="entry name" value="Periplasmic binding protein-like II"/>
    <property type="match status" value="2"/>
</dbReference>
<dbReference type="AlphaFoldDB" id="A0A3D8IHB4"/>
<dbReference type="SUPFAM" id="SSF53850">
    <property type="entry name" value="Periplasmic binding protein-like II"/>
    <property type="match status" value="1"/>
</dbReference>
<dbReference type="CDD" id="cd13530">
    <property type="entry name" value="PBP2_peptides_like"/>
    <property type="match status" value="1"/>
</dbReference>
<dbReference type="PANTHER" id="PTHR35936">
    <property type="entry name" value="MEMBRANE-BOUND LYTIC MUREIN TRANSGLYCOSYLASE F"/>
    <property type="match status" value="1"/>
</dbReference>
<dbReference type="PROSITE" id="PS01039">
    <property type="entry name" value="SBP_BACTERIAL_3"/>
    <property type="match status" value="1"/>
</dbReference>
<comment type="similarity">
    <text evidence="2 4">Belongs to the bacterial solute-binding protein 3 family.</text>
</comment>
<proteinExistence type="inferred from homology"/>
<name>A0A3D8IHB4_9HELI</name>
<dbReference type="GeneID" id="82534986"/>
<accession>A0A3D8IHB4</accession>
<dbReference type="OrthoDB" id="5431130at2"/>
<evidence type="ECO:0000256" key="3">
    <source>
        <dbReference type="ARBA" id="ARBA00022729"/>
    </source>
</evidence>
<evidence type="ECO:0000313" key="7">
    <source>
        <dbReference type="Proteomes" id="UP000256650"/>
    </source>
</evidence>
<evidence type="ECO:0000256" key="1">
    <source>
        <dbReference type="ARBA" id="ARBA00004196"/>
    </source>
</evidence>
<dbReference type="PROSITE" id="PS51257">
    <property type="entry name" value="PROKAR_LIPOPROTEIN"/>
    <property type="match status" value="1"/>
</dbReference>
<comment type="subcellular location">
    <subcellularLocation>
        <location evidence="1">Cell envelope</location>
    </subcellularLocation>
</comment>
<evidence type="ECO:0000256" key="2">
    <source>
        <dbReference type="ARBA" id="ARBA00010333"/>
    </source>
</evidence>
<keyword evidence="3" id="KW-0732">Signal</keyword>
<feature type="domain" description="Solute-binding protein family 3/N-terminal" evidence="5">
    <location>
        <begin position="27"/>
        <end position="260"/>
    </location>
</feature>
<keyword evidence="7" id="KW-1185">Reference proteome</keyword>
<dbReference type="SMART" id="SM00062">
    <property type="entry name" value="PBPb"/>
    <property type="match status" value="1"/>
</dbReference>
<dbReference type="Proteomes" id="UP000256650">
    <property type="component" value="Unassembled WGS sequence"/>
</dbReference>
<comment type="caution">
    <text evidence="6">The sequence shown here is derived from an EMBL/GenBank/DDBJ whole genome shotgun (WGS) entry which is preliminary data.</text>
</comment>
<dbReference type="PANTHER" id="PTHR35936:SF17">
    <property type="entry name" value="ARGININE-BINDING EXTRACELLULAR PROTEIN ARTP"/>
    <property type="match status" value="1"/>
</dbReference>
<evidence type="ECO:0000259" key="5">
    <source>
        <dbReference type="SMART" id="SM00062"/>
    </source>
</evidence>
<dbReference type="InterPro" id="IPR018313">
    <property type="entry name" value="SBP_3_CS"/>
</dbReference>
<dbReference type="EMBL" id="NXLS01000001">
    <property type="protein sequence ID" value="RDU64523.1"/>
    <property type="molecule type" value="Genomic_DNA"/>
</dbReference>
<reference evidence="6 7" key="1">
    <citation type="submission" date="2018-04" db="EMBL/GenBank/DDBJ databases">
        <title>Novel Campyloabacter and Helicobacter Species and Strains.</title>
        <authorList>
            <person name="Mannion A.J."/>
            <person name="Shen Z."/>
            <person name="Fox J.G."/>
        </authorList>
    </citation>
    <scope>NUCLEOTIDE SEQUENCE [LARGE SCALE GENOMIC DNA]</scope>
    <source>
        <strain evidence="6 7">MIT 99-5101</strain>
    </source>
</reference>
<organism evidence="6 7">
    <name type="scientific">Helicobacter ganmani</name>
    <dbReference type="NCBI Taxonomy" id="60246"/>
    <lineage>
        <taxon>Bacteria</taxon>
        <taxon>Pseudomonadati</taxon>
        <taxon>Campylobacterota</taxon>
        <taxon>Epsilonproteobacteria</taxon>
        <taxon>Campylobacterales</taxon>
        <taxon>Helicobacteraceae</taxon>
        <taxon>Helicobacter</taxon>
    </lineage>
</organism>
<dbReference type="GO" id="GO:0030313">
    <property type="term" value="C:cell envelope"/>
    <property type="evidence" value="ECO:0007669"/>
    <property type="project" value="UniProtKB-SubCell"/>
</dbReference>
<evidence type="ECO:0000256" key="4">
    <source>
        <dbReference type="RuleBase" id="RU003744"/>
    </source>
</evidence>
<gene>
    <name evidence="6" type="ORF">CQA43_01620</name>
</gene>
<dbReference type="InterPro" id="IPR001638">
    <property type="entry name" value="Solute-binding_3/MltF_N"/>
</dbReference>
<dbReference type="RefSeq" id="WP_115550858.1">
    <property type="nucleotide sequence ID" value="NZ_CAONBV010000007.1"/>
</dbReference>
<protein>
    <submittedName>
        <fullName evidence="6">Arginine-binding protein</fullName>
    </submittedName>
</protein>
<sequence>MQKLIWASLLAILAVIFVQGCSKNEEKIVMATAAEFPPFEYKEGNEFKGIDVEIAQEVAKILGKTLEIKDMEFDSVVSAVSSANVDFGASGLTINEARSKVVDFTTSYYNANQVVIIKNSDSELKAVGDNAAELIKAINKKNGIKIGVQTGTTGAFYAQGDKDWGFEGFKNAEVKGFVNGSLAVSALENGQIDIVIIDEAPARLISKNYANTEVLSAYLTEERYGIAVKKGNQELLDSINQALEKMRTEGVLDKIIKKYY</sequence>
<dbReference type="Pfam" id="PF00497">
    <property type="entry name" value="SBP_bac_3"/>
    <property type="match status" value="1"/>
</dbReference>
<evidence type="ECO:0000313" key="6">
    <source>
        <dbReference type="EMBL" id="RDU64523.1"/>
    </source>
</evidence>